<dbReference type="GO" id="GO:0008579">
    <property type="term" value="F:JUN kinase phosphatase activity"/>
    <property type="evidence" value="ECO:0007669"/>
    <property type="project" value="TreeGrafter"/>
</dbReference>
<feature type="domain" description="Tyrosine-protein phosphatase" evidence="3">
    <location>
        <begin position="53"/>
        <end position="213"/>
    </location>
</feature>
<dbReference type="EMBL" id="CAKOGP040002125">
    <property type="protein sequence ID" value="CAJ1962951.1"/>
    <property type="molecule type" value="Genomic_DNA"/>
</dbReference>
<keyword evidence="2" id="KW-0904">Protein phosphatase</keyword>
<dbReference type="PROSITE" id="PS50054">
    <property type="entry name" value="TYR_PHOSPHATASE_DUAL"/>
    <property type="match status" value="1"/>
</dbReference>
<accession>A0AAD2G4S1</accession>
<dbReference type="SUPFAM" id="SSF52799">
    <property type="entry name" value="(Phosphotyrosine protein) phosphatases II"/>
    <property type="match status" value="1"/>
</dbReference>
<dbReference type="Proteomes" id="UP001295423">
    <property type="component" value="Unassembled WGS sequence"/>
</dbReference>
<dbReference type="PANTHER" id="PTHR46377">
    <property type="entry name" value="DUAL SPECIFICITY PROTEIN PHOSPHATASE 19"/>
    <property type="match status" value="1"/>
</dbReference>
<dbReference type="InterPro" id="IPR029021">
    <property type="entry name" value="Prot-tyrosine_phosphatase-like"/>
</dbReference>
<organism evidence="5 6">
    <name type="scientific">Cylindrotheca closterium</name>
    <dbReference type="NCBI Taxonomy" id="2856"/>
    <lineage>
        <taxon>Eukaryota</taxon>
        <taxon>Sar</taxon>
        <taxon>Stramenopiles</taxon>
        <taxon>Ochrophyta</taxon>
        <taxon>Bacillariophyta</taxon>
        <taxon>Bacillariophyceae</taxon>
        <taxon>Bacillariophycidae</taxon>
        <taxon>Bacillariales</taxon>
        <taxon>Bacillariaceae</taxon>
        <taxon>Cylindrotheca</taxon>
    </lineage>
</organism>
<keyword evidence="1" id="KW-0378">Hydrolase</keyword>
<reference evidence="5" key="1">
    <citation type="submission" date="2023-08" db="EMBL/GenBank/DDBJ databases">
        <authorList>
            <person name="Audoor S."/>
            <person name="Bilcke G."/>
        </authorList>
    </citation>
    <scope>NUCLEOTIDE SEQUENCE</scope>
</reference>
<dbReference type="InterPro" id="IPR000340">
    <property type="entry name" value="Dual-sp_phosphatase_cat-dom"/>
</dbReference>
<dbReference type="InterPro" id="IPR000387">
    <property type="entry name" value="Tyr_Pase_dom"/>
</dbReference>
<gene>
    <name evidence="5" type="ORF">CYCCA115_LOCUS19935</name>
</gene>
<evidence type="ECO:0000256" key="2">
    <source>
        <dbReference type="ARBA" id="ARBA00022912"/>
    </source>
</evidence>
<dbReference type="Gene3D" id="3.90.190.10">
    <property type="entry name" value="Protein tyrosine phosphatase superfamily"/>
    <property type="match status" value="1"/>
</dbReference>
<sequence>MSFLMKLQEEGRRAKSTLKKTNTVVTDTSGRKLDSETGSYEVVLGFVEDTCPDPGVYECANNVYIGSQDAALNWDGMEVPRKKSNVDKNYFPGMKEIGITHVLNLFSAERPFENQDVVYMNHTLMDIPEQKLLDTLDVPLQFIEKILAEDGKVLVHCNAGVSRSAAIIIAHLIKHQRMSYDSALERIRHHRPSAKPNAGFEQQLRQFETDILNP</sequence>
<name>A0AAD2G4S1_9STRA</name>
<dbReference type="InterPro" id="IPR016130">
    <property type="entry name" value="Tyr_Pase_AS"/>
</dbReference>
<dbReference type="PROSITE" id="PS00383">
    <property type="entry name" value="TYR_PHOSPHATASE_1"/>
    <property type="match status" value="1"/>
</dbReference>
<dbReference type="AlphaFoldDB" id="A0AAD2G4S1"/>
<dbReference type="InterPro" id="IPR003595">
    <property type="entry name" value="Tyr_Pase_cat"/>
</dbReference>
<evidence type="ECO:0000313" key="6">
    <source>
        <dbReference type="Proteomes" id="UP001295423"/>
    </source>
</evidence>
<feature type="domain" description="Tyrosine specific protein phosphatases" evidence="4">
    <location>
        <begin position="140"/>
        <end position="194"/>
    </location>
</feature>
<dbReference type="InterPro" id="IPR020422">
    <property type="entry name" value="TYR_PHOSPHATASE_DUAL_dom"/>
</dbReference>
<dbReference type="PANTHER" id="PTHR46377:SF1">
    <property type="entry name" value="DUAL SPECIFICITY PROTEIN PHOSPHATASE 19"/>
    <property type="match status" value="1"/>
</dbReference>
<protein>
    <recommendedName>
        <fullName evidence="7">Protein-tyrosine-phosphatase</fullName>
    </recommendedName>
</protein>
<dbReference type="GO" id="GO:0005737">
    <property type="term" value="C:cytoplasm"/>
    <property type="evidence" value="ECO:0007669"/>
    <property type="project" value="TreeGrafter"/>
</dbReference>
<evidence type="ECO:0000259" key="3">
    <source>
        <dbReference type="PROSITE" id="PS50054"/>
    </source>
</evidence>
<evidence type="ECO:0000256" key="1">
    <source>
        <dbReference type="ARBA" id="ARBA00022801"/>
    </source>
</evidence>
<dbReference type="Pfam" id="PF00782">
    <property type="entry name" value="DSPc"/>
    <property type="match status" value="1"/>
</dbReference>
<dbReference type="PROSITE" id="PS50056">
    <property type="entry name" value="TYR_PHOSPHATASE_2"/>
    <property type="match status" value="1"/>
</dbReference>
<proteinExistence type="predicted"/>
<evidence type="ECO:0000313" key="5">
    <source>
        <dbReference type="EMBL" id="CAJ1962951.1"/>
    </source>
</evidence>
<comment type="caution">
    <text evidence="5">The sequence shown here is derived from an EMBL/GenBank/DDBJ whole genome shotgun (WGS) entry which is preliminary data.</text>
</comment>
<dbReference type="SMART" id="SM00404">
    <property type="entry name" value="PTPc_motif"/>
    <property type="match status" value="1"/>
</dbReference>
<evidence type="ECO:0000259" key="4">
    <source>
        <dbReference type="PROSITE" id="PS50056"/>
    </source>
</evidence>
<evidence type="ECO:0008006" key="7">
    <source>
        <dbReference type="Google" id="ProtNLM"/>
    </source>
</evidence>
<dbReference type="CDD" id="cd14498">
    <property type="entry name" value="DSP"/>
    <property type="match status" value="1"/>
</dbReference>
<dbReference type="SMART" id="SM00195">
    <property type="entry name" value="DSPc"/>
    <property type="match status" value="1"/>
</dbReference>
<keyword evidence="6" id="KW-1185">Reference proteome</keyword>